<dbReference type="Proteomes" id="UP000887565">
    <property type="component" value="Unplaced"/>
</dbReference>
<sequence>MTPDQLYQYYIFFPSQSTTKALWLKLHKDEPNLVPYFESFLHSVSRQLKQSHQDVNALENAMQSRNSAHNSEIKRLYDEMELQLRTERQRVLQEEELKLQKLKDDMNREI</sequence>
<feature type="coiled-coil region" evidence="1">
    <location>
        <begin position="41"/>
        <end position="105"/>
    </location>
</feature>
<keyword evidence="1" id="KW-0175">Coiled coil</keyword>
<evidence type="ECO:0000313" key="3">
    <source>
        <dbReference type="WBParaSite" id="nRc.2.0.1.t21807-RA"/>
    </source>
</evidence>
<evidence type="ECO:0000256" key="1">
    <source>
        <dbReference type="SAM" id="Coils"/>
    </source>
</evidence>
<accession>A0A915J5R3</accession>
<name>A0A915J5R3_ROMCU</name>
<keyword evidence="2" id="KW-1185">Reference proteome</keyword>
<evidence type="ECO:0000313" key="2">
    <source>
        <dbReference type="Proteomes" id="UP000887565"/>
    </source>
</evidence>
<protein>
    <submittedName>
        <fullName evidence="3">Uncharacterized protein</fullName>
    </submittedName>
</protein>
<dbReference type="WBParaSite" id="nRc.2.0.1.t21807-RA">
    <property type="protein sequence ID" value="nRc.2.0.1.t21807-RA"/>
    <property type="gene ID" value="nRc.2.0.1.g21807"/>
</dbReference>
<proteinExistence type="predicted"/>
<organism evidence="2 3">
    <name type="scientific">Romanomermis culicivorax</name>
    <name type="common">Nematode worm</name>
    <dbReference type="NCBI Taxonomy" id="13658"/>
    <lineage>
        <taxon>Eukaryota</taxon>
        <taxon>Metazoa</taxon>
        <taxon>Ecdysozoa</taxon>
        <taxon>Nematoda</taxon>
        <taxon>Enoplea</taxon>
        <taxon>Dorylaimia</taxon>
        <taxon>Mermithida</taxon>
        <taxon>Mermithoidea</taxon>
        <taxon>Mermithidae</taxon>
        <taxon>Romanomermis</taxon>
    </lineage>
</organism>
<reference evidence="3" key="1">
    <citation type="submission" date="2022-11" db="UniProtKB">
        <authorList>
            <consortium name="WormBaseParasite"/>
        </authorList>
    </citation>
    <scope>IDENTIFICATION</scope>
</reference>
<dbReference type="AlphaFoldDB" id="A0A915J5R3"/>